<keyword evidence="2" id="KW-1133">Transmembrane helix</keyword>
<dbReference type="Gene3D" id="2.60.40.10">
    <property type="entry name" value="Immunoglobulins"/>
    <property type="match status" value="3"/>
</dbReference>
<dbReference type="GO" id="GO:0016020">
    <property type="term" value="C:membrane"/>
    <property type="evidence" value="ECO:0007669"/>
    <property type="project" value="TreeGrafter"/>
</dbReference>
<keyword evidence="4" id="KW-1185">Reference proteome</keyword>
<dbReference type="InterPro" id="IPR029865">
    <property type="entry name" value="KIAA0319-like"/>
</dbReference>
<dbReference type="SUPFAM" id="SSF49299">
    <property type="entry name" value="PKD domain"/>
    <property type="match status" value="2"/>
</dbReference>
<keyword evidence="2" id="KW-0472">Membrane</keyword>
<organism evidence="4 5">
    <name type="scientific">Ascaris lumbricoides</name>
    <name type="common">Giant roundworm</name>
    <dbReference type="NCBI Taxonomy" id="6252"/>
    <lineage>
        <taxon>Eukaryota</taxon>
        <taxon>Metazoa</taxon>
        <taxon>Ecdysozoa</taxon>
        <taxon>Nematoda</taxon>
        <taxon>Chromadorea</taxon>
        <taxon>Rhabditida</taxon>
        <taxon>Spirurina</taxon>
        <taxon>Ascaridomorpha</taxon>
        <taxon>Ascaridoidea</taxon>
        <taxon>Ascarididae</taxon>
        <taxon>Ascaris</taxon>
    </lineage>
</organism>
<feature type="region of interest" description="Disordered" evidence="1">
    <location>
        <begin position="517"/>
        <end position="557"/>
    </location>
</feature>
<feature type="compositionally biased region" description="Low complexity" evidence="1">
    <location>
        <begin position="520"/>
        <end position="533"/>
    </location>
</feature>
<dbReference type="GO" id="GO:0031410">
    <property type="term" value="C:cytoplasmic vesicle"/>
    <property type="evidence" value="ECO:0007669"/>
    <property type="project" value="TreeGrafter"/>
</dbReference>
<dbReference type="PANTHER" id="PTHR46182">
    <property type="entry name" value="FI19480P1"/>
    <property type="match status" value="1"/>
</dbReference>
<proteinExistence type="predicted"/>
<dbReference type="WBParaSite" id="ALUE_0000742501-mRNA-1">
    <property type="protein sequence ID" value="ALUE_0000742501-mRNA-1"/>
    <property type="gene ID" value="ALUE_0000742501"/>
</dbReference>
<dbReference type="SMART" id="SM00089">
    <property type="entry name" value="PKD"/>
    <property type="match status" value="2"/>
</dbReference>
<dbReference type="GO" id="GO:0001764">
    <property type="term" value="P:neuron migration"/>
    <property type="evidence" value="ECO:0007669"/>
    <property type="project" value="TreeGrafter"/>
</dbReference>
<evidence type="ECO:0000313" key="4">
    <source>
        <dbReference type="Proteomes" id="UP000036681"/>
    </source>
</evidence>
<protein>
    <submittedName>
        <fullName evidence="5">PKD/Chitinase domain-containing protein</fullName>
    </submittedName>
</protein>
<dbReference type="InterPro" id="IPR022409">
    <property type="entry name" value="PKD/Chitinase_dom"/>
</dbReference>
<dbReference type="AlphaFoldDB" id="A0A9J2PBU3"/>
<dbReference type="CDD" id="cd00146">
    <property type="entry name" value="PKD"/>
    <property type="match status" value="1"/>
</dbReference>
<dbReference type="PANTHER" id="PTHR46182:SF2">
    <property type="entry name" value="FI19480P1"/>
    <property type="match status" value="1"/>
</dbReference>
<feature type="transmembrane region" description="Helical" evidence="2">
    <location>
        <begin position="436"/>
        <end position="456"/>
    </location>
</feature>
<name>A0A9J2PBU3_ASCLU</name>
<dbReference type="InterPro" id="IPR013783">
    <property type="entry name" value="Ig-like_fold"/>
</dbReference>
<evidence type="ECO:0000313" key="5">
    <source>
        <dbReference type="WBParaSite" id="ALUE_0000742501-mRNA-1"/>
    </source>
</evidence>
<accession>A0A9J2PBU3</accession>
<dbReference type="Proteomes" id="UP000036681">
    <property type="component" value="Unplaced"/>
</dbReference>
<dbReference type="InterPro" id="IPR035986">
    <property type="entry name" value="PKD_dom_sf"/>
</dbReference>
<sequence length="557" mass="62184">MRLGSSTPVLKLTNLQANEKFGPYIFRLEVSDASGQTDSATISILVNKAVNRPPQPDAGSNQTIQLPIASAVLNGNVKDDGEIIRYQWTQISGPNEVMIVNGDKSKCTVSGFEEGVYQFRLNVTDDGGLTATDDTFVTVVRSYYNIHNGIVGVILKFPILDNFCLPMAHPRHITIEKCKNEPPVARAPNVTVYLPSNLAILNGSESFDDAGIVRYMWSAHDDVPACIAFLGLSSDQSIAMLGGLVPGIFHFDLTVTDHSNAQNSTTVALTVVAGEEQLNSIEMYLEPDFNDITYRLRNKLEGRIATTLAVQIPEAIKVDVRFSSFAQDPSSGRLRVVFHTEFANPIHQEGEGAKSAIVVSAARAVTILRNEVDMIRDFHIASINTLCYFFFHCMLDCSGHGKCSNYSKECHCDRYWMPNLFNYLLRGSKLDCSWSILYFGLFIVVTFVFVASCIVVRFRYRTEFAMTEWRPSKNRVLSRRRRRRRFRRNDEELHSNGQISGTSKLNEPSASYSLLMPSDSLSSENETELSTTNANRHAIVEQEGVELRGRPSVPFTE</sequence>
<feature type="domain" description="PKD/Chitinase" evidence="3">
    <location>
        <begin position="189"/>
        <end position="274"/>
    </location>
</feature>
<reference evidence="5" key="1">
    <citation type="submission" date="2023-03" db="UniProtKB">
        <authorList>
            <consortium name="WormBaseParasite"/>
        </authorList>
    </citation>
    <scope>IDENTIFICATION</scope>
</reference>
<feature type="domain" description="PKD/Chitinase" evidence="3">
    <location>
        <begin position="55"/>
        <end position="142"/>
    </location>
</feature>
<evidence type="ECO:0000256" key="1">
    <source>
        <dbReference type="SAM" id="MobiDB-lite"/>
    </source>
</evidence>
<keyword evidence="2" id="KW-0812">Transmembrane</keyword>
<evidence type="ECO:0000259" key="3">
    <source>
        <dbReference type="SMART" id="SM00089"/>
    </source>
</evidence>
<dbReference type="Pfam" id="PF22352">
    <property type="entry name" value="K319L-like_PKD"/>
    <property type="match status" value="2"/>
</dbReference>
<evidence type="ECO:0000256" key="2">
    <source>
        <dbReference type="SAM" id="Phobius"/>
    </source>
</evidence>